<gene>
    <name evidence="2" type="ORF">HGA08_09455</name>
</gene>
<dbReference type="EMBL" id="JAAXOP010000004">
    <property type="protein sequence ID" value="NKY50435.1"/>
    <property type="molecule type" value="Genomic_DNA"/>
</dbReference>
<protein>
    <submittedName>
        <fullName evidence="2">Type VII secretion-associated protein</fullName>
    </submittedName>
</protein>
<dbReference type="AlphaFoldDB" id="A0A846XXJ5"/>
<reference evidence="2 3" key="1">
    <citation type="submission" date="2020-04" db="EMBL/GenBank/DDBJ databases">
        <title>MicrobeNet Type strains.</title>
        <authorList>
            <person name="Nicholson A.C."/>
        </authorList>
    </citation>
    <scope>NUCLEOTIDE SEQUENCE [LARGE SCALE GENOMIC DNA]</scope>
    <source>
        <strain evidence="2 3">JCM 12354</strain>
    </source>
</reference>
<evidence type="ECO:0000256" key="1">
    <source>
        <dbReference type="SAM" id="Phobius"/>
    </source>
</evidence>
<evidence type="ECO:0000313" key="3">
    <source>
        <dbReference type="Proteomes" id="UP000565711"/>
    </source>
</evidence>
<proteinExistence type="predicted"/>
<dbReference type="NCBIfam" id="TIGR03931">
    <property type="entry name" value="T7SS_Rv3446c"/>
    <property type="match status" value="1"/>
</dbReference>
<evidence type="ECO:0000313" key="2">
    <source>
        <dbReference type="EMBL" id="NKY50435.1"/>
    </source>
</evidence>
<keyword evidence="1" id="KW-1133">Transmembrane helix</keyword>
<dbReference type="InterPro" id="IPR023840">
    <property type="entry name" value="T7SS_Rv3446c"/>
</dbReference>
<accession>A0A846XXJ5</accession>
<organism evidence="2 3">
    <name type="scientific">Nocardia vermiculata</name>
    <dbReference type="NCBI Taxonomy" id="257274"/>
    <lineage>
        <taxon>Bacteria</taxon>
        <taxon>Bacillati</taxon>
        <taxon>Actinomycetota</taxon>
        <taxon>Actinomycetes</taxon>
        <taxon>Mycobacteriales</taxon>
        <taxon>Nocardiaceae</taxon>
        <taxon>Nocardia</taxon>
    </lineage>
</organism>
<keyword evidence="3" id="KW-1185">Reference proteome</keyword>
<keyword evidence="1" id="KW-0812">Transmembrane</keyword>
<dbReference type="Proteomes" id="UP000565711">
    <property type="component" value="Unassembled WGS sequence"/>
</dbReference>
<name>A0A846XXJ5_9NOCA</name>
<comment type="caution">
    <text evidence="2">The sequence shown here is derived from an EMBL/GenBank/DDBJ whole genome shotgun (WGS) entry which is preliminary data.</text>
</comment>
<feature type="transmembrane region" description="Helical" evidence="1">
    <location>
        <begin position="285"/>
        <end position="305"/>
    </location>
</feature>
<dbReference type="RefSeq" id="WP_067880863.1">
    <property type="nucleotide sequence ID" value="NZ_JAAXOP010000004.1"/>
</dbReference>
<sequence>MSTVDLVLTDSRLWARSESTHWDGAPSVVPASDGSSLIAGEPLQPPYPAVSAVRLADADRIAFAPVLPTVADAFAAIFGTALTYLRLPGPCERLTVVGPSEWGTRRRAALEAGARRLVGDIVVEPLALRVANLSASTSQQQRIAVVELNPLTTTVTLAGRSGNRTWIDSCEYEPTLGTADLAEGRGVGAVVDVIDRLLGGRKASYVVVVGAPEPALVDEIRAELTRRRTFGVDVRAMSGVELVQGGANQPVTGHALDAPQHRWTGSLHEHAATVQPPPQRRTARYLASAALIAVIVAAVAVTVVLTRSGDHTTTAEPTAAPSSPTASPLLTETFGRVRAQLPAGWHVTDRSDSRVDISPDNGARERISLVQKPLSEGSGLEEVAGALEAQIAAHPGGTVGALQRDVVFGGRPGLSYQEVPGDGTVVRWQVLVDPGLQVSVGCQYPADSWDSMASECEQFVADLRTGA</sequence>
<keyword evidence="1" id="KW-0472">Membrane</keyword>